<evidence type="ECO:0000256" key="1">
    <source>
        <dbReference type="ARBA" id="ARBA00022741"/>
    </source>
</evidence>
<proteinExistence type="predicted"/>
<dbReference type="Proteomes" id="UP001331761">
    <property type="component" value="Unassembled WGS sequence"/>
</dbReference>
<dbReference type="GO" id="GO:0005525">
    <property type="term" value="F:GTP binding"/>
    <property type="evidence" value="ECO:0007669"/>
    <property type="project" value="UniProtKB-KW"/>
</dbReference>
<accession>A0AAN8G3Z6</accession>
<evidence type="ECO:0000256" key="2">
    <source>
        <dbReference type="ARBA" id="ARBA00023134"/>
    </source>
</evidence>
<dbReference type="EMBL" id="WIXE01007599">
    <property type="protein sequence ID" value="KAK5980293.1"/>
    <property type="molecule type" value="Genomic_DNA"/>
</dbReference>
<keyword evidence="1" id="KW-0547">Nucleotide-binding</keyword>
<dbReference type="GO" id="GO:0003924">
    <property type="term" value="F:GTPase activity"/>
    <property type="evidence" value="ECO:0007669"/>
    <property type="project" value="InterPro"/>
</dbReference>
<comment type="caution">
    <text evidence="3">The sequence shown here is derived from an EMBL/GenBank/DDBJ whole genome shotgun (WGS) entry which is preliminary data.</text>
</comment>
<dbReference type="SMART" id="SM00175">
    <property type="entry name" value="RAB"/>
    <property type="match status" value="1"/>
</dbReference>
<gene>
    <name evidence="3" type="ORF">GCK32_003341</name>
</gene>
<dbReference type="InterPro" id="IPR050227">
    <property type="entry name" value="Rab"/>
</dbReference>
<reference evidence="3 4" key="1">
    <citation type="submission" date="2019-10" db="EMBL/GenBank/DDBJ databases">
        <title>Assembly and Annotation for the nematode Trichostrongylus colubriformis.</title>
        <authorList>
            <person name="Martin J."/>
        </authorList>
    </citation>
    <scope>NUCLEOTIDE SEQUENCE [LARGE SCALE GENOMIC DNA]</scope>
    <source>
        <strain evidence="3">G859</strain>
        <tissue evidence="3">Whole worm</tissue>
    </source>
</reference>
<organism evidence="3 4">
    <name type="scientific">Trichostrongylus colubriformis</name>
    <name type="common">Black scour worm</name>
    <dbReference type="NCBI Taxonomy" id="6319"/>
    <lineage>
        <taxon>Eukaryota</taxon>
        <taxon>Metazoa</taxon>
        <taxon>Ecdysozoa</taxon>
        <taxon>Nematoda</taxon>
        <taxon>Chromadorea</taxon>
        <taxon>Rhabditida</taxon>
        <taxon>Rhabditina</taxon>
        <taxon>Rhabditomorpha</taxon>
        <taxon>Strongyloidea</taxon>
        <taxon>Trichostrongylidae</taxon>
        <taxon>Trichostrongylus</taxon>
    </lineage>
</organism>
<name>A0AAN8G3Z6_TRICO</name>
<evidence type="ECO:0000313" key="3">
    <source>
        <dbReference type="EMBL" id="KAK5980293.1"/>
    </source>
</evidence>
<dbReference type="PANTHER" id="PTHR47977">
    <property type="entry name" value="RAS-RELATED PROTEIN RAB"/>
    <property type="match status" value="1"/>
</dbReference>
<dbReference type="Gene3D" id="3.40.50.300">
    <property type="entry name" value="P-loop containing nucleotide triphosphate hydrolases"/>
    <property type="match status" value="1"/>
</dbReference>
<dbReference type="InterPro" id="IPR001806">
    <property type="entry name" value="Small_GTPase"/>
</dbReference>
<sequence length="165" mass="18327">MRLSSDDSQCSTPYEFLFKLLVIGESSVGKSSLLRRFTDNVFHQSCASTVAVDFKIRTLMVDNSMIKLQIKFADEYHLQFIETSAKSAENVEECDGRKERKVITTGLGEMADYGAAPIANAFLEIAKQIKNVVAPTPYLAPGNVSIRLGEVQPVSESSSSDWWYC</sequence>
<protein>
    <submittedName>
        <fullName evidence="3">Uncharacterized protein</fullName>
    </submittedName>
</protein>
<evidence type="ECO:0000313" key="4">
    <source>
        <dbReference type="Proteomes" id="UP001331761"/>
    </source>
</evidence>
<dbReference type="FunFam" id="3.40.50.300:FF:001447">
    <property type="entry name" value="Ras-related protein Rab-1B"/>
    <property type="match status" value="1"/>
</dbReference>
<keyword evidence="2" id="KW-0342">GTP-binding</keyword>
<dbReference type="Pfam" id="PF00071">
    <property type="entry name" value="Ras"/>
    <property type="match status" value="1"/>
</dbReference>
<keyword evidence="4" id="KW-1185">Reference proteome</keyword>
<dbReference type="PRINTS" id="PR00449">
    <property type="entry name" value="RASTRNSFRMNG"/>
</dbReference>
<dbReference type="SUPFAM" id="SSF52540">
    <property type="entry name" value="P-loop containing nucleoside triphosphate hydrolases"/>
    <property type="match status" value="1"/>
</dbReference>
<dbReference type="AlphaFoldDB" id="A0AAN8G3Z6"/>
<dbReference type="InterPro" id="IPR027417">
    <property type="entry name" value="P-loop_NTPase"/>
</dbReference>
<dbReference type="PROSITE" id="PS51419">
    <property type="entry name" value="RAB"/>
    <property type="match status" value="1"/>
</dbReference>